<feature type="site" description="Interaction with DNA substrate" evidence="10">
    <location>
        <position position="340"/>
    </location>
</feature>
<keyword evidence="5 9" id="KW-0479">Metal-binding</keyword>
<comment type="similarity">
    <text evidence="3 11">Belongs to the DNA repair enzymes AP/ExoA family.</text>
</comment>
<dbReference type="CDD" id="cd09087">
    <property type="entry name" value="Ape1-like_AP-endo"/>
    <property type="match status" value="1"/>
</dbReference>
<dbReference type="Proteomes" id="UP000274504">
    <property type="component" value="Unassembled WGS sequence"/>
</dbReference>
<feature type="active site" description="Proton acceptor" evidence="8">
    <location>
        <position position="340"/>
    </location>
</feature>
<dbReference type="OrthoDB" id="498125at2759"/>
<dbReference type="GO" id="GO:0008081">
    <property type="term" value="F:phosphoric diester hydrolase activity"/>
    <property type="evidence" value="ECO:0007669"/>
    <property type="project" value="TreeGrafter"/>
</dbReference>
<comment type="cofactor">
    <cofactor evidence="9 11">
        <name>Mg(2+)</name>
        <dbReference type="ChEBI" id="CHEBI:18420"/>
    </cofactor>
    <cofactor evidence="9 11">
        <name>Mn(2+)</name>
        <dbReference type="ChEBI" id="CHEBI:29035"/>
    </cofactor>
    <text evidence="9 11">Probably binds two magnesium or manganese ions per subunit.</text>
</comment>
<dbReference type="GO" id="GO:0046872">
    <property type="term" value="F:metal ion binding"/>
    <property type="evidence" value="ECO:0007669"/>
    <property type="project" value="UniProtKB-KW"/>
</dbReference>
<keyword evidence="11" id="KW-0234">DNA repair</keyword>
<dbReference type="PROSITE" id="PS00728">
    <property type="entry name" value="AP_NUCLEASE_F1_3"/>
    <property type="match status" value="1"/>
</dbReference>
<dbReference type="EC" id="3.1.11.2" evidence="4"/>
<dbReference type="InterPro" id="IPR005135">
    <property type="entry name" value="Endo/exonuclease/phosphatase"/>
</dbReference>
<dbReference type="Pfam" id="PF03372">
    <property type="entry name" value="Exo_endo_phos"/>
    <property type="match status" value="1"/>
</dbReference>
<evidence type="ECO:0000256" key="8">
    <source>
        <dbReference type="PIRSR" id="PIRSR604808-1"/>
    </source>
</evidence>
<dbReference type="PANTHER" id="PTHR22748">
    <property type="entry name" value="AP ENDONUCLEASE"/>
    <property type="match status" value="1"/>
</dbReference>
<feature type="binding site" evidence="9">
    <location>
        <position position="339"/>
    </location>
    <ligand>
        <name>Mg(2+)</name>
        <dbReference type="ChEBI" id="CHEBI:18420"/>
        <label>1</label>
    </ligand>
</feature>
<reference evidence="13 15" key="2">
    <citation type="submission" date="2018-11" db="EMBL/GenBank/DDBJ databases">
        <authorList>
            <consortium name="Pathogen Informatics"/>
        </authorList>
    </citation>
    <scope>NUCLEOTIDE SEQUENCE [LARGE SCALE GENOMIC DNA]</scope>
</reference>
<feature type="binding site" evidence="9">
    <location>
        <position position="241"/>
    </location>
    <ligand>
        <name>Mg(2+)</name>
        <dbReference type="ChEBI" id="CHEBI:18420"/>
        <label>1</label>
    </ligand>
</feature>
<feature type="domain" description="Endonuclease/exonuclease/phosphatase" evidence="12">
    <location>
        <begin position="98"/>
        <end position="340"/>
    </location>
</feature>
<dbReference type="NCBIfam" id="TIGR00195">
    <property type="entry name" value="exoDNase_III"/>
    <property type="match status" value="1"/>
</dbReference>
<dbReference type="Proteomes" id="UP000321570">
    <property type="component" value="Unassembled WGS sequence"/>
</dbReference>
<accession>A0A0R3SH02</accession>
<dbReference type="EMBL" id="UYSG01001525">
    <property type="protein sequence ID" value="VDL45679.1"/>
    <property type="molecule type" value="Genomic_DNA"/>
</dbReference>
<evidence type="ECO:0000256" key="6">
    <source>
        <dbReference type="ARBA" id="ARBA00022801"/>
    </source>
</evidence>
<evidence type="ECO:0000256" key="10">
    <source>
        <dbReference type="PIRSR" id="PIRSR604808-3"/>
    </source>
</evidence>
<dbReference type="SUPFAM" id="SSF56219">
    <property type="entry name" value="DNase I-like"/>
    <property type="match status" value="1"/>
</dbReference>
<evidence type="ECO:0000313" key="13">
    <source>
        <dbReference type="EMBL" id="VDL45679.1"/>
    </source>
</evidence>
<feature type="active site" description="Proton donor/acceptor" evidence="8">
    <location>
        <position position="241"/>
    </location>
</feature>
<organism evidence="17">
    <name type="scientific">Hymenolepis diminuta</name>
    <name type="common">Rat tapeworm</name>
    <dbReference type="NCBI Taxonomy" id="6216"/>
    <lineage>
        <taxon>Eukaryota</taxon>
        <taxon>Metazoa</taxon>
        <taxon>Spiralia</taxon>
        <taxon>Lophotrochozoa</taxon>
        <taxon>Platyhelminthes</taxon>
        <taxon>Cestoda</taxon>
        <taxon>Eucestoda</taxon>
        <taxon>Cyclophyllidea</taxon>
        <taxon>Hymenolepididae</taxon>
        <taxon>Hymenolepis</taxon>
    </lineage>
</organism>
<feature type="site" description="Important for catalytic activity" evidence="10">
    <location>
        <position position="314"/>
    </location>
</feature>
<dbReference type="InterPro" id="IPR004808">
    <property type="entry name" value="AP_endonuc_1"/>
</dbReference>
<evidence type="ECO:0000256" key="5">
    <source>
        <dbReference type="ARBA" id="ARBA00022723"/>
    </source>
</evidence>
<dbReference type="PROSITE" id="PS00726">
    <property type="entry name" value="AP_NUCLEASE_F1_1"/>
    <property type="match status" value="1"/>
</dbReference>
<dbReference type="PROSITE" id="PS51435">
    <property type="entry name" value="AP_NUCLEASE_F1_4"/>
    <property type="match status" value="1"/>
</dbReference>
<gene>
    <name evidence="13" type="ORF">HDID_LOCUS4212</name>
    <name evidence="14" type="ORF">WMSIL1_LOCUS7433</name>
</gene>
<dbReference type="InterPro" id="IPR020847">
    <property type="entry name" value="AP_endonuclease_F1_BS"/>
</dbReference>
<dbReference type="GO" id="GO:0003906">
    <property type="term" value="F:DNA-(apurinic or apyrimidinic site) endonuclease activity"/>
    <property type="evidence" value="ECO:0007669"/>
    <property type="project" value="TreeGrafter"/>
</dbReference>
<dbReference type="Gene3D" id="3.60.10.10">
    <property type="entry name" value="Endonuclease/exonuclease/phosphatase"/>
    <property type="match status" value="1"/>
</dbReference>
<evidence type="ECO:0000256" key="2">
    <source>
        <dbReference type="ARBA" id="ARBA00001936"/>
    </source>
</evidence>
<keyword evidence="7 9" id="KW-0460">Magnesium</keyword>
<reference evidence="14 16" key="3">
    <citation type="submission" date="2019-07" db="EMBL/GenBank/DDBJ databases">
        <authorList>
            <person name="Jastrzebski P J."/>
            <person name="Paukszto L."/>
            <person name="Jastrzebski P J."/>
        </authorList>
    </citation>
    <scope>NUCLEOTIDE SEQUENCE [LARGE SCALE GENOMIC DNA]</scope>
    <source>
        <strain evidence="14 16">WMS-il1</strain>
    </source>
</reference>
<feature type="binding site" evidence="9">
    <location>
        <position position="101"/>
    </location>
    <ligand>
        <name>Mg(2+)</name>
        <dbReference type="ChEBI" id="CHEBI:18420"/>
        <label>1</label>
    </ligand>
</feature>
<evidence type="ECO:0000256" key="11">
    <source>
        <dbReference type="RuleBase" id="RU362131"/>
    </source>
</evidence>
<keyword evidence="11" id="KW-0227">DNA damage</keyword>
<evidence type="ECO:0000256" key="9">
    <source>
        <dbReference type="PIRSR" id="PIRSR604808-2"/>
    </source>
</evidence>
<dbReference type="GO" id="GO:0008311">
    <property type="term" value="F:double-stranded DNA 3'-5' DNA exonuclease activity"/>
    <property type="evidence" value="ECO:0007669"/>
    <property type="project" value="UniProtKB-EC"/>
</dbReference>
<dbReference type="STRING" id="6216.A0A0R3SH02"/>
<evidence type="ECO:0000313" key="17">
    <source>
        <dbReference type="WBParaSite" id="HDID_0000421401-mRNA-1"/>
    </source>
</evidence>
<dbReference type="GO" id="GO:0005634">
    <property type="term" value="C:nucleus"/>
    <property type="evidence" value="ECO:0007669"/>
    <property type="project" value="TreeGrafter"/>
</dbReference>
<evidence type="ECO:0000256" key="3">
    <source>
        <dbReference type="ARBA" id="ARBA00007092"/>
    </source>
</evidence>
<dbReference type="GO" id="GO:0003677">
    <property type="term" value="F:DNA binding"/>
    <property type="evidence" value="ECO:0007669"/>
    <property type="project" value="InterPro"/>
</dbReference>
<evidence type="ECO:0000313" key="16">
    <source>
        <dbReference type="Proteomes" id="UP000321570"/>
    </source>
</evidence>
<name>A0A0R3SH02_HYMDI</name>
<feature type="binding site" evidence="9">
    <location>
        <position position="129"/>
    </location>
    <ligand>
        <name>Mg(2+)</name>
        <dbReference type="ChEBI" id="CHEBI:18420"/>
        <label>1</label>
    </ligand>
</feature>
<dbReference type="InterPro" id="IPR020848">
    <property type="entry name" value="AP_endonuclease_F1_CS"/>
</dbReference>
<keyword evidence="16" id="KW-1185">Reference proteome</keyword>
<feature type="site" description="Transition state stabilizer" evidence="10">
    <location>
        <position position="243"/>
    </location>
</feature>
<evidence type="ECO:0000313" key="15">
    <source>
        <dbReference type="Proteomes" id="UP000274504"/>
    </source>
</evidence>
<dbReference type="GO" id="GO:0006284">
    <property type="term" value="P:base-excision repair"/>
    <property type="evidence" value="ECO:0007669"/>
    <property type="project" value="TreeGrafter"/>
</dbReference>
<evidence type="ECO:0000256" key="7">
    <source>
        <dbReference type="ARBA" id="ARBA00022842"/>
    </source>
</evidence>
<feature type="binding site" evidence="9">
    <location>
        <position position="243"/>
    </location>
    <ligand>
        <name>Mg(2+)</name>
        <dbReference type="ChEBI" id="CHEBI:18420"/>
        <label>1</label>
    </ligand>
</feature>
<feature type="binding site" evidence="9">
    <location>
        <position position="340"/>
    </location>
    <ligand>
        <name>Mg(2+)</name>
        <dbReference type="ChEBI" id="CHEBI:18420"/>
        <label>1</label>
    </ligand>
</feature>
<reference evidence="17" key="1">
    <citation type="submission" date="2017-02" db="UniProtKB">
        <authorList>
            <consortium name="WormBaseParasite"/>
        </authorList>
    </citation>
    <scope>IDENTIFICATION</scope>
</reference>
<evidence type="ECO:0000256" key="1">
    <source>
        <dbReference type="ARBA" id="ARBA00000493"/>
    </source>
</evidence>
<dbReference type="WBParaSite" id="HDID_0000421401-mRNA-1">
    <property type="protein sequence ID" value="HDID_0000421401-mRNA-1"/>
    <property type="gene ID" value="HDID_0000421401"/>
</dbReference>
<dbReference type="EMBL" id="CABIJS010000256">
    <property type="protein sequence ID" value="VUZ47849.1"/>
    <property type="molecule type" value="Genomic_DNA"/>
</dbReference>
<dbReference type="PANTHER" id="PTHR22748:SF6">
    <property type="entry name" value="DNA-(APURINIC OR APYRIMIDINIC SITE) ENDONUCLEASE"/>
    <property type="match status" value="1"/>
</dbReference>
<evidence type="ECO:0000256" key="4">
    <source>
        <dbReference type="ARBA" id="ARBA00012115"/>
    </source>
</evidence>
<comment type="catalytic activity">
    <reaction evidence="1">
        <text>Exonucleolytic cleavage in the 3'- to 5'-direction to yield nucleoside 5'-phosphates.</text>
        <dbReference type="EC" id="3.1.11.2"/>
    </reaction>
</comment>
<dbReference type="InterPro" id="IPR036691">
    <property type="entry name" value="Endo/exonu/phosph_ase_sf"/>
</dbReference>
<comment type="cofactor">
    <cofactor evidence="2">
        <name>Mn(2+)</name>
        <dbReference type="ChEBI" id="CHEBI:29035"/>
    </cofactor>
</comment>
<dbReference type="NCBIfam" id="TIGR00633">
    <property type="entry name" value="xth"/>
    <property type="match status" value="1"/>
</dbReference>
<keyword evidence="9" id="KW-0464">Manganese</keyword>
<keyword evidence="6" id="KW-0378">Hydrolase</keyword>
<feature type="active site" evidence="8">
    <location>
        <position position="201"/>
    </location>
</feature>
<evidence type="ECO:0000259" key="12">
    <source>
        <dbReference type="Pfam" id="PF03372"/>
    </source>
</evidence>
<protein>
    <recommendedName>
        <fullName evidence="4">exodeoxyribonuclease III</fullName>
        <ecNumber evidence="4">3.1.11.2</ecNumber>
    </recommendedName>
</protein>
<proteinExistence type="inferred from homology"/>
<sequence length="349" mass="40144">MARQSKLNFCNKRRDEVENSAKTAKKSQTVAKTRRLTNTIKENIETVKSSASTVTNSKSIDFSIQNPPFEWCRAYPGSIVSLSSFSLKPDDKYQMKIVSWNINGLRAWIKNGGMNYLENEVPDVLCLQEIKCAKKDIPPIAYVESYISHWYSANKPGYAGTALYSKTKPLNIVYGLGASKHDNEGRIITAEYENFYLINTYVPNSGQGLVRLSYRTKEWNKDMCEYIKELDVKKPVILTGDLNVSHNEIDLANPEGNRRTAGFTEEERQGFSEMLKECKMIDTYRYFYPDRERAYTYWSARHNARKTNAGWRLDYFVVSERLISNVVDQEIRCGVLGSDHCPLVLYLKF</sequence>
<evidence type="ECO:0000313" key="14">
    <source>
        <dbReference type="EMBL" id="VUZ47849.1"/>
    </source>
</evidence>
<dbReference type="AlphaFoldDB" id="A0A0R3SH02"/>